<sequence>MAKRVFQKAATKVVRDSFSNARIQAIVNFHKRVKNINMKKAAEVKKLHLEAEELIQGEVDWIMKDAEAWRWICHHWAGSDFQGASDRNRVNVTNFALPEAESGVRPSFVEVYIRGHQGSDPENPEVLCNEQATEKLVKYKENLIQRHGPEFDWRAAAPDIEAIYHAGGVLRHGRIIADSCS</sequence>
<dbReference type="GO" id="GO:0032196">
    <property type="term" value="P:transposition"/>
    <property type="evidence" value="ECO:0007669"/>
    <property type="project" value="InterPro"/>
</dbReference>
<reference evidence="1 2" key="1">
    <citation type="submission" date="2024-02" db="EMBL/GenBank/DDBJ databases">
        <title>High-quality chromosome-scale genome assembly of Pensacola bahiagrass (Paspalum notatum Flugge var. saurae).</title>
        <authorList>
            <person name="Vega J.M."/>
            <person name="Podio M."/>
            <person name="Orjuela J."/>
            <person name="Siena L.A."/>
            <person name="Pessino S.C."/>
            <person name="Combes M.C."/>
            <person name="Mariac C."/>
            <person name="Albertini E."/>
            <person name="Pupilli F."/>
            <person name="Ortiz J.P.A."/>
            <person name="Leblanc O."/>
        </authorList>
    </citation>
    <scope>NUCLEOTIDE SEQUENCE [LARGE SCALE GENOMIC DNA]</scope>
    <source>
        <strain evidence="1">R1</strain>
        <tissue evidence="1">Leaf</tissue>
    </source>
</reference>
<dbReference type="PANTHER" id="PTHR33157:SF14">
    <property type="entry name" value="AUTONOMOUS TRANSPOSABLE ELEMENT EN-1 MOSAIC PROTEIN"/>
    <property type="match status" value="1"/>
</dbReference>
<accession>A0AAQ3UTW4</accession>
<name>A0AAQ3UTW4_PASNO</name>
<dbReference type="InterPro" id="IPR039266">
    <property type="entry name" value="EN-1/SPM"/>
</dbReference>
<gene>
    <name evidence="1" type="ORF">U9M48_042018</name>
</gene>
<dbReference type="Proteomes" id="UP001341281">
    <property type="component" value="Chromosome 10"/>
</dbReference>
<organism evidence="1 2">
    <name type="scientific">Paspalum notatum var. saurae</name>
    <dbReference type="NCBI Taxonomy" id="547442"/>
    <lineage>
        <taxon>Eukaryota</taxon>
        <taxon>Viridiplantae</taxon>
        <taxon>Streptophyta</taxon>
        <taxon>Embryophyta</taxon>
        <taxon>Tracheophyta</taxon>
        <taxon>Spermatophyta</taxon>
        <taxon>Magnoliopsida</taxon>
        <taxon>Liliopsida</taxon>
        <taxon>Poales</taxon>
        <taxon>Poaceae</taxon>
        <taxon>PACMAD clade</taxon>
        <taxon>Panicoideae</taxon>
        <taxon>Andropogonodae</taxon>
        <taxon>Paspaleae</taxon>
        <taxon>Paspalinae</taxon>
        <taxon>Paspalum</taxon>
    </lineage>
</organism>
<keyword evidence="2" id="KW-1185">Reference proteome</keyword>
<evidence type="ECO:0000313" key="2">
    <source>
        <dbReference type="Proteomes" id="UP001341281"/>
    </source>
</evidence>
<dbReference type="PANTHER" id="PTHR33157">
    <property type="entry name" value="AUTONOMOUS TRANSPOSABLE ELEMENT EN-1 MOSAIC PROTEIN-RELATED"/>
    <property type="match status" value="1"/>
</dbReference>
<dbReference type="EMBL" id="CP144754">
    <property type="protein sequence ID" value="WVZ96367.1"/>
    <property type="molecule type" value="Genomic_DNA"/>
</dbReference>
<protein>
    <submittedName>
        <fullName evidence="1">Uncharacterized protein</fullName>
    </submittedName>
</protein>
<dbReference type="AlphaFoldDB" id="A0AAQ3UTW4"/>
<evidence type="ECO:0000313" key="1">
    <source>
        <dbReference type="EMBL" id="WVZ96367.1"/>
    </source>
</evidence>
<proteinExistence type="predicted"/>